<dbReference type="Proteomes" id="UP000239068">
    <property type="component" value="Unassembled WGS sequence"/>
</dbReference>
<dbReference type="RefSeq" id="WP_105020915.1">
    <property type="nucleotide sequence ID" value="NZ_MSCM01000001.1"/>
</dbReference>
<evidence type="ECO:0008006" key="3">
    <source>
        <dbReference type="Google" id="ProtNLM"/>
    </source>
</evidence>
<accession>A0A2S7WXQ3</accession>
<comment type="caution">
    <text evidence="1">The sequence shown here is derived from an EMBL/GenBank/DDBJ whole genome shotgun (WGS) entry which is preliminary data.</text>
</comment>
<organism evidence="1 2">
    <name type="scientific">Polaribacter glomeratus</name>
    <dbReference type="NCBI Taxonomy" id="102"/>
    <lineage>
        <taxon>Bacteria</taxon>
        <taxon>Pseudomonadati</taxon>
        <taxon>Bacteroidota</taxon>
        <taxon>Flavobacteriia</taxon>
        <taxon>Flavobacteriales</taxon>
        <taxon>Flavobacteriaceae</taxon>
    </lineage>
</organism>
<sequence length="154" mass="17092">MKNALFLVGLFLVIFSCSVKKPPVFLKVDDIKILSFSSDTIRLQANAYFQNPNDVGGKISTDDISIFVNNVAVAQVFSEEFKVPAKIDFSIPLTAKIATKNILNSDKNGVLGGLINSLLTNKVNVRIKGKLDYVVFGFKKEFLVDKTEEIKIKF</sequence>
<dbReference type="OrthoDB" id="1144002at2"/>
<proteinExistence type="predicted"/>
<name>A0A2S7WXQ3_9FLAO</name>
<dbReference type="EMBL" id="MSCM01000001">
    <property type="protein sequence ID" value="PQJ82347.1"/>
    <property type="molecule type" value="Genomic_DNA"/>
</dbReference>
<reference evidence="1 2" key="1">
    <citation type="submission" date="2016-12" db="EMBL/GenBank/DDBJ databases">
        <title>Trade-off between light-utilization and light-protection in marine flavobacteria.</title>
        <authorList>
            <person name="Kumagai Y."/>
            <person name="Yoshizawa S."/>
            <person name="Kogure K."/>
            <person name="Iwasaki W."/>
        </authorList>
    </citation>
    <scope>NUCLEOTIDE SEQUENCE [LARGE SCALE GENOMIC DNA]</scope>
    <source>
        <strain evidence="1 2">ATCC 43844</strain>
    </source>
</reference>
<protein>
    <recommendedName>
        <fullName evidence="3">Late embryogenesis abundant protein LEA-2 subgroup domain-containing protein</fullName>
    </recommendedName>
</protein>
<dbReference type="Gene3D" id="2.60.40.1820">
    <property type="match status" value="1"/>
</dbReference>
<gene>
    <name evidence="1" type="ORF">BTO16_07035</name>
</gene>
<evidence type="ECO:0000313" key="2">
    <source>
        <dbReference type="Proteomes" id="UP000239068"/>
    </source>
</evidence>
<keyword evidence="2" id="KW-1185">Reference proteome</keyword>
<dbReference type="PROSITE" id="PS51257">
    <property type="entry name" value="PROKAR_LIPOPROTEIN"/>
    <property type="match status" value="1"/>
</dbReference>
<dbReference type="AlphaFoldDB" id="A0A2S7WXQ3"/>
<evidence type="ECO:0000313" key="1">
    <source>
        <dbReference type="EMBL" id="PQJ82347.1"/>
    </source>
</evidence>
<dbReference type="SUPFAM" id="SSF117070">
    <property type="entry name" value="LEA14-like"/>
    <property type="match status" value="1"/>
</dbReference>